<keyword evidence="2" id="KW-1003">Cell membrane</keyword>
<name>Q2RGC7_MOOTA</name>
<dbReference type="GO" id="GO:0009103">
    <property type="term" value="P:lipopolysaccharide biosynthetic process"/>
    <property type="evidence" value="ECO:0007669"/>
    <property type="project" value="UniProtKB-ARBA"/>
</dbReference>
<feature type="transmembrane region" description="Helical" evidence="8">
    <location>
        <begin position="12"/>
        <end position="31"/>
    </location>
</feature>
<feature type="transmembrane region" description="Helical" evidence="8">
    <location>
        <begin position="373"/>
        <end position="393"/>
    </location>
</feature>
<evidence type="ECO:0000256" key="2">
    <source>
        <dbReference type="ARBA" id="ARBA00022475"/>
    </source>
</evidence>
<feature type="transmembrane region" description="Helical" evidence="8">
    <location>
        <begin position="104"/>
        <end position="121"/>
    </location>
</feature>
<keyword evidence="6 8" id="KW-1133">Transmembrane helix</keyword>
<organism evidence="10">
    <name type="scientific">Moorella thermoacetica (strain ATCC 39073 / JCM 9320)</name>
    <dbReference type="NCBI Taxonomy" id="264732"/>
    <lineage>
        <taxon>Bacteria</taxon>
        <taxon>Bacillati</taxon>
        <taxon>Bacillota</taxon>
        <taxon>Clostridia</taxon>
        <taxon>Neomoorellales</taxon>
        <taxon>Neomoorellaceae</taxon>
        <taxon>Neomoorella</taxon>
    </lineage>
</organism>
<dbReference type="GO" id="GO:0005886">
    <property type="term" value="C:plasma membrane"/>
    <property type="evidence" value="ECO:0007669"/>
    <property type="project" value="UniProtKB-SubCell"/>
</dbReference>
<dbReference type="EnsemblBacteria" id="ABC20512">
    <property type="protein sequence ID" value="ABC20512"/>
    <property type="gene ID" value="Moth_2225"/>
</dbReference>
<evidence type="ECO:0000256" key="7">
    <source>
        <dbReference type="ARBA" id="ARBA00023136"/>
    </source>
</evidence>
<dbReference type="InterPro" id="IPR050297">
    <property type="entry name" value="LipidA_mod_glycosyltrf_83"/>
</dbReference>
<evidence type="ECO:0000259" key="9">
    <source>
        <dbReference type="Pfam" id="PF13231"/>
    </source>
</evidence>
<evidence type="ECO:0000256" key="4">
    <source>
        <dbReference type="ARBA" id="ARBA00022679"/>
    </source>
</evidence>
<proteinExistence type="predicted"/>
<evidence type="ECO:0000256" key="8">
    <source>
        <dbReference type="SAM" id="Phobius"/>
    </source>
</evidence>
<dbReference type="KEGG" id="mta:Moth_2225"/>
<feature type="transmembrane region" description="Helical" evidence="8">
    <location>
        <begin position="218"/>
        <end position="237"/>
    </location>
</feature>
<dbReference type="AlphaFoldDB" id="Q2RGC7"/>
<evidence type="ECO:0000256" key="3">
    <source>
        <dbReference type="ARBA" id="ARBA00022676"/>
    </source>
</evidence>
<dbReference type="STRING" id="264732.Moth_2225"/>
<protein>
    <recommendedName>
        <fullName evidence="9">Glycosyltransferase RgtA/B/C/D-like domain-containing protein</fullName>
    </recommendedName>
</protein>
<dbReference type="eggNOG" id="COG1807">
    <property type="taxonomic scope" value="Bacteria"/>
</dbReference>
<evidence type="ECO:0000256" key="6">
    <source>
        <dbReference type="ARBA" id="ARBA00022989"/>
    </source>
</evidence>
<evidence type="ECO:0000313" key="10">
    <source>
        <dbReference type="EMBL" id="ABC20512.1"/>
    </source>
</evidence>
<dbReference type="EMBL" id="CP000232">
    <property type="protein sequence ID" value="ABC20512.1"/>
    <property type="molecule type" value="Genomic_DNA"/>
</dbReference>
<keyword evidence="3" id="KW-0328">Glycosyltransferase</keyword>
<feature type="transmembrane region" description="Helical" evidence="8">
    <location>
        <begin position="325"/>
        <end position="342"/>
    </location>
</feature>
<dbReference type="InterPro" id="IPR038731">
    <property type="entry name" value="RgtA/B/C-like"/>
</dbReference>
<dbReference type="Pfam" id="PF13231">
    <property type="entry name" value="PMT_2"/>
    <property type="match status" value="1"/>
</dbReference>
<feature type="transmembrane region" description="Helical" evidence="8">
    <location>
        <begin position="183"/>
        <end position="206"/>
    </location>
</feature>
<keyword evidence="4" id="KW-0808">Transferase</keyword>
<sequence length="399" mass="45782">MLFKVRREAINTLAVTVALVLIVTLALYLRLKFVFTIDHPPLKGFSSDAVNYDLMARQFLDKGFLGYMSSRPNAYITPGYPLFLALIYKLYGYAQGSPLQAVRVVQACLGTLTVVLLYLAGREVKNTRVGLVAALLAAIYPTFVWAPTIPLTEVVYTFFFMLYFYLQLRYLRHPSPLGGVLTGLIFGLAILVRPAAAPLIVVPFLYDFYRRKEWRSSLKGFLYTLGGFVAVMLPWWIRNLVTLHQFILLATQTWNPLLYGAFPYFTDMDKVPPIQSTQEALHFILRGFLRNPVLYLKWYTIGKWQVIFGNMWYGLDLSRYQYLRSVYWVHNFITMVGWLGSFKALKEGRVGLVAIFIFLLTAIQLMFIPTVRYAFTIMPFLMLTTAWLMDLLFGAEEAA</sequence>
<reference evidence="10" key="1">
    <citation type="submission" date="2005-12" db="EMBL/GenBank/DDBJ databases">
        <title>Complete sequence of Moorella thermoacetica ATCC 39073.</title>
        <authorList>
            <consortium name="US DOE Joint Genome Institute"/>
            <person name="Copeland A."/>
            <person name="Lucas S."/>
            <person name="Lapidus A."/>
            <person name="Barry K."/>
            <person name="Detter J.C."/>
            <person name="Glavina T."/>
            <person name="Hammon N."/>
            <person name="Israni S."/>
            <person name="Pitluck S."/>
            <person name="Chertkov O."/>
            <person name="Saunders E.H."/>
            <person name="Brettin T."/>
            <person name="Bruce D."/>
            <person name="Han C."/>
            <person name="Tapia R."/>
            <person name="Gilna P."/>
            <person name="Schmutz J."/>
            <person name="Larimer F."/>
            <person name="Land M."/>
            <person name="Kyrpides N."/>
            <person name="Anderson I."/>
            <person name="Richardson P."/>
            <person name="Ragsdale S."/>
        </authorList>
    </citation>
    <scope>NUCLEOTIDE SEQUENCE</scope>
    <source>
        <strain evidence="10">ATCC 39073</strain>
    </source>
</reference>
<evidence type="ECO:0000256" key="1">
    <source>
        <dbReference type="ARBA" id="ARBA00004651"/>
    </source>
</evidence>
<feature type="transmembrane region" description="Helical" evidence="8">
    <location>
        <begin position="349"/>
        <end position="367"/>
    </location>
</feature>
<feature type="domain" description="Glycosyltransferase RgtA/B/C/D-like" evidence="9">
    <location>
        <begin position="78"/>
        <end position="235"/>
    </location>
</feature>
<comment type="subcellular location">
    <subcellularLocation>
        <location evidence="1">Cell membrane</location>
        <topology evidence="1">Multi-pass membrane protein</topology>
    </subcellularLocation>
</comment>
<evidence type="ECO:0000256" key="5">
    <source>
        <dbReference type="ARBA" id="ARBA00022692"/>
    </source>
</evidence>
<keyword evidence="5 8" id="KW-0812">Transmembrane</keyword>
<dbReference type="PANTHER" id="PTHR33908:SF11">
    <property type="entry name" value="MEMBRANE PROTEIN"/>
    <property type="match status" value="1"/>
</dbReference>
<dbReference type="HOGENOM" id="CLU_048081_1_0_9"/>
<dbReference type="OrthoDB" id="136232at2"/>
<dbReference type="PATRIC" id="fig|264732.11.peg.2425"/>
<dbReference type="PANTHER" id="PTHR33908">
    <property type="entry name" value="MANNOSYLTRANSFERASE YKCB-RELATED"/>
    <property type="match status" value="1"/>
</dbReference>
<dbReference type="GO" id="GO:0016763">
    <property type="term" value="F:pentosyltransferase activity"/>
    <property type="evidence" value="ECO:0007669"/>
    <property type="project" value="TreeGrafter"/>
</dbReference>
<accession>Q2RGC7</accession>
<keyword evidence="7 8" id="KW-0472">Membrane</keyword>
<gene>
    <name evidence="10" type="ordered locus">Moth_2225</name>
</gene>